<protein>
    <recommendedName>
        <fullName evidence="10">G-protein coupled receptors family 1 profile domain-containing protein</fullName>
    </recommendedName>
</protein>
<organism evidence="11 12">
    <name type="scientific">Nematostella vectensis</name>
    <name type="common">Starlet sea anemone</name>
    <dbReference type="NCBI Taxonomy" id="45351"/>
    <lineage>
        <taxon>Eukaryota</taxon>
        <taxon>Metazoa</taxon>
        <taxon>Cnidaria</taxon>
        <taxon>Anthozoa</taxon>
        <taxon>Hexacorallia</taxon>
        <taxon>Actiniaria</taxon>
        <taxon>Edwardsiidae</taxon>
        <taxon>Nematostella</taxon>
    </lineage>
</organism>
<comment type="subcellular location">
    <subcellularLocation>
        <location evidence="1">Membrane</location>
        <topology evidence="1">Multi-pass membrane protein</topology>
    </subcellularLocation>
</comment>
<feature type="transmembrane region" description="Helical" evidence="9">
    <location>
        <begin position="76"/>
        <end position="95"/>
    </location>
</feature>
<accession>A7RIJ3</accession>
<dbReference type="PANTHER" id="PTHR24243">
    <property type="entry name" value="G-PROTEIN COUPLED RECEPTOR"/>
    <property type="match status" value="1"/>
</dbReference>
<dbReference type="eggNOG" id="KOG3656">
    <property type="taxonomic scope" value="Eukaryota"/>
</dbReference>
<dbReference type="HOGENOM" id="CLU_604549_0_0_1"/>
<feature type="region of interest" description="Disordered" evidence="8">
    <location>
        <begin position="254"/>
        <end position="307"/>
    </location>
</feature>
<dbReference type="SUPFAM" id="SSF81321">
    <property type="entry name" value="Family A G protein-coupled receptor-like"/>
    <property type="match status" value="1"/>
</dbReference>
<dbReference type="Proteomes" id="UP000001593">
    <property type="component" value="Unassembled WGS sequence"/>
</dbReference>
<evidence type="ECO:0000256" key="5">
    <source>
        <dbReference type="ARBA" id="ARBA00023136"/>
    </source>
</evidence>
<keyword evidence="2 9" id="KW-0812">Transmembrane</keyword>
<dbReference type="AlphaFoldDB" id="A7RIJ3"/>
<keyword evidence="4" id="KW-0297">G-protein coupled receptor</keyword>
<dbReference type="InterPro" id="IPR000276">
    <property type="entry name" value="GPCR_Rhodpsn"/>
</dbReference>
<dbReference type="PRINTS" id="PR00237">
    <property type="entry name" value="GPCRRHODOPSN"/>
</dbReference>
<dbReference type="EMBL" id="DS469512">
    <property type="protein sequence ID" value="EDO48816.1"/>
    <property type="molecule type" value="Genomic_DNA"/>
</dbReference>
<evidence type="ECO:0000256" key="6">
    <source>
        <dbReference type="ARBA" id="ARBA00023170"/>
    </source>
</evidence>
<dbReference type="PROSITE" id="PS50262">
    <property type="entry name" value="G_PROTEIN_RECEP_F1_2"/>
    <property type="match status" value="1"/>
</dbReference>
<dbReference type="GO" id="GO:0004930">
    <property type="term" value="F:G protein-coupled receptor activity"/>
    <property type="evidence" value="ECO:0007669"/>
    <property type="project" value="UniProtKB-KW"/>
</dbReference>
<name>A7RIJ3_NEMVE</name>
<evidence type="ECO:0000256" key="4">
    <source>
        <dbReference type="ARBA" id="ARBA00023040"/>
    </source>
</evidence>
<evidence type="ECO:0000313" key="11">
    <source>
        <dbReference type="EMBL" id="EDO48816.1"/>
    </source>
</evidence>
<evidence type="ECO:0000256" key="9">
    <source>
        <dbReference type="SAM" id="Phobius"/>
    </source>
</evidence>
<dbReference type="GO" id="GO:0016020">
    <property type="term" value="C:membrane"/>
    <property type="evidence" value="ECO:0007669"/>
    <property type="project" value="UniProtKB-SubCell"/>
</dbReference>
<dbReference type="InterPro" id="IPR017452">
    <property type="entry name" value="GPCR_Rhodpsn_7TM"/>
</dbReference>
<feature type="transmembrane region" description="Helical" evidence="9">
    <location>
        <begin position="115"/>
        <end position="142"/>
    </location>
</feature>
<keyword evidence="5 9" id="KW-0472">Membrane</keyword>
<keyword evidence="7" id="KW-0807">Transducer</keyword>
<feature type="domain" description="G-protein coupled receptors family 1 profile" evidence="10">
    <location>
        <begin position="55"/>
        <end position="392"/>
    </location>
</feature>
<reference evidence="11 12" key="1">
    <citation type="journal article" date="2007" name="Science">
        <title>Sea anemone genome reveals ancestral eumetazoan gene repertoire and genomic organization.</title>
        <authorList>
            <person name="Putnam N.H."/>
            <person name="Srivastava M."/>
            <person name="Hellsten U."/>
            <person name="Dirks B."/>
            <person name="Chapman J."/>
            <person name="Salamov A."/>
            <person name="Terry A."/>
            <person name="Shapiro H."/>
            <person name="Lindquist E."/>
            <person name="Kapitonov V.V."/>
            <person name="Jurka J."/>
            <person name="Genikhovich G."/>
            <person name="Grigoriev I.V."/>
            <person name="Lucas S.M."/>
            <person name="Steele R.E."/>
            <person name="Finnerty J.R."/>
            <person name="Technau U."/>
            <person name="Martindale M.Q."/>
            <person name="Rokhsar D.S."/>
        </authorList>
    </citation>
    <scope>NUCLEOTIDE SEQUENCE [LARGE SCALE GENOMIC DNA]</scope>
    <source>
        <strain evidence="12">CH2 X CH6</strain>
    </source>
</reference>
<gene>
    <name evidence="11" type="ORF">NEMVEDRAFT_v1g197633</name>
</gene>
<keyword evidence="3 9" id="KW-1133">Transmembrane helix</keyword>
<keyword evidence="12" id="KW-1185">Reference proteome</keyword>
<feature type="transmembrane region" description="Helical" evidence="9">
    <location>
        <begin position="372"/>
        <end position="395"/>
    </location>
</feature>
<evidence type="ECO:0000256" key="1">
    <source>
        <dbReference type="ARBA" id="ARBA00004141"/>
    </source>
</evidence>
<evidence type="ECO:0000256" key="8">
    <source>
        <dbReference type="SAM" id="MobiDB-lite"/>
    </source>
</evidence>
<dbReference type="InParanoid" id="A7RIJ3"/>
<evidence type="ECO:0000256" key="2">
    <source>
        <dbReference type="ARBA" id="ARBA00022692"/>
    </source>
</evidence>
<feature type="transmembrane region" description="Helical" evidence="9">
    <location>
        <begin position="162"/>
        <end position="182"/>
    </location>
</feature>
<dbReference type="PANTHER" id="PTHR24243:SF208">
    <property type="entry name" value="PYROKININ-1 RECEPTOR"/>
    <property type="match status" value="1"/>
</dbReference>
<dbReference type="Pfam" id="PF00001">
    <property type="entry name" value="7tm_1"/>
    <property type="match status" value="1"/>
</dbReference>
<feature type="transmembrane region" description="Helical" evidence="9">
    <location>
        <begin position="43"/>
        <end position="64"/>
    </location>
</feature>
<keyword evidence="6" id="KW-0675">Receptor</keyword>
<sequence>MESSGVNLSAANGSETNLSVSNGSEWLTNDCSRSEFFLTINTILYTGIFLVSFFGNTFLILDVIRKSTIIRVTTFELLYMNIAIAGILIAFFALPRELFVNLARTESWHLGGVSGLVLCKLVCFITDIYPLVSALLLCFIVIDRYVETVWPLYWTVHRKRKFHRIAISISWIAPGTFLLYYLSVYKLVDRGTEVYCAIESTAYFDPKKSFQLFGTISGCMFFIAPLVIIILLSRVILQDCARVSPSSNQLVHLEPEHRSSSFSNNPELSQSQLVRPSSNNTQQSEHAQRQQRLVRSTHQVPRQQRLVRSTHQVPRQQRLVRSTHQVPRHDVDYRKTRVGLLMIFIAFFTPFYATISYFLINSTSIMSCTFIFYWRLARMMTYVYSSFSPVIYLLFNTKPSHLRIVTREIILLVPHQILYWASKIRIRRNRVSVTIREGGSDFSSSTDSPESSD</sequence>
<proteinExistence type="predicted"/>
<evidence type="ECO:0000256" key="7">
    <source>
        <dbReference type="ARBA" id="ARBA00023224"/>
    </source>
</evidence>
<evidence type="ECO:0000256" key="3">
    <source>
        <dbReference type="ARBA" id="ARBA00022989"/>
    </source>
</evidence>
<evidence type="ECO:0000259" key="10">
    <source>
        <dbReference type="PROSITE" id="PS50262"/>
    </source>
</evidence>
<feature type="compositionally biased region" description="Polar residues" evidence="8">
    <location>
        <begin position="260"/>
        <end position="307"/>
    </location>
</feature>
<feature type="transmembrane region" description="Helical" evidence="9">
    <location>
        <begin position="338"/>
        <end position="360"/>
    </location>
</feature>
<feature type="transmembrane region" description="Helical" evidence="9">
    <location>
        <begin position="210"/>
        <end position="232"/>
    </location>
</feature>
<dbReference type="PhylomeDB" id="A7RIJ3"/>
<evidence type="ECO:0000313" key="12">
    <source>
        <dbReference type="Proteomes" id="UP000001593"/>
    </source>
</evidence>
<dbReference type="Gene3D" id="1.20.1070.10">
    <property type="entry name" value="Rhodopsin 7-helix transmembrane proteins"/>
    <property type="match status" value="1"/>
</dbReference>
<dbReference type="CDD" id="cd00637">
    <property type="entry name" value="7tm_classA_rhodopsin-like"/>
    <property type="match status" value="1"/>
</dbReference>